<feature type="compositionally biased region" description="Basic and acidic residues" evidence="1">
    <location>
        <begin position="7"/>
        <end position="17"/>
    </location>
</feature>
<evidence type="ECO:0000256" key="1">
    <source>
        <dbReference type="SAM" id="MobiDB-lite"/>
    </source>
</evidence>
<dbReference type="eggNOG" id="ENOG502SAN2">
    <property type="taxonomic scope" value="Eukaryota"/>
</dbReference>
<dbReference type="HOGENOM" id="CLU_116414_1_0_1"/>
<keyword evidence="3" id="KW-1185">Reference proteome</keyword>
<gene>
    <name evidence="2" type="ORF">CSUB01_10624</name>
</gene>
<reference evidence="3" key="1">
    <citation type="journal article" date="2014" name="Genome Announc.">
        <title>Draft genome sequence of Colletotrichum sublineola, a destructive pathogen of cultivated sorghum.</title>
        <authorList>
            <person name="Baroncelli R."/>
            <person name="Sanz-Martin J.M."/>
            <person name="Rech G.E."/>
            <person name="Sukno S.A."/>
            <person name="Thon M.R."/>
        </authorList>
    </citation>
    <scope>NUCLEOTIDE SEQUENCE [LARGE SCALE GENOMIC DNA]</scope>
    <source>
        <strain evidence="3">TX430BB</strain>
    </source>
</reference>
<name>A0A066WUF2_COLSU</name>
<comment type="caution">
    <text evidence="2">The sequence shown here is derived from an EMBL/GenBank/DDBJ whole genome shotgun (WGS) entry which is preliminary data.</text>
</comment>
<dbReference type="Proteomes" id="UP000027238">
    <property type="component" value="Unassembled WGS sequence"/>
</dbReference>
<dbReference type="OMA" id="HSLFHRN"/>
<dbReference type="OrthoDB" id="3211582at2759"/>
<feature type="compositionally biased region" description="Low complexity" evidence="1">
    <location>
        <begin position="42"/>
        <end position="63"/>
    </location>
</feature>
<feature type="compositionally biased region" description="Gly residues" evidence="1">
    <location>
        <begin position="68"/>
        <end position="78"/>
    </location>
</feature>
<organism evidence="2 3">
    <name type="scientific">Colletotrichum sublineola</name>
    <name type="common">Sorghum anthracnose fungus</name>
    <dbReference type="NCBI Taxonomy" id="1173701"/>
    <lineage>
        <taxon>Eukaryota</taxon>
        <taxon>Fungi</taxon>
        <taxon>Dikarya</taxon>
        <taxon>Ascomycota</taxon>
        <taxon>Pezizomycotina</taxon>
        <taxon>Sordariomycetes</taxon>
        <taxon>Hypocreomycetidae</taxon>
        <taxon>Glomerellales</taxon>
        <taxon>Glomerellaceae</taxon>
        <taxon>Colletotrichum</taxon>
        <taxon>Colletotrichum graminicola species complex</taxon>
    </lineage>
</organism>
<evidence type="ECO:0000313" key="3">
    <source>
        <dbReference type="Proteomes" id="UP000027238"/>
    </source>
</evidence>
<proteinExistence type="predicted"/>
<dbReference type="AlphaFoldDB" id="A0A066WUF2"/>
<feature type="region of interest" description="Disordered" evidence="1">
    <location>
        <begin position="1"/>
        <end position="104"/>
    </location>
</feature>
<protein>
    <submittedName>
        <fullName evidence="2">Uncharacterized protein</fullName>
    </submittedName>
</protein>
<feature type="region of interest" description="Disordered" evidence="1">
    <location>
        <begin position="158"/>
        <end position="198"/>
    </location>
</feature>
<dbReference type="EMBL" id="JMSE01001533">
    <property type="protein sequence ID" value="KDN60277.1"/>
    <property type="molecule type" value="Genomic_DNA"/>
</dbReference>
<sequence length="198" mass="21194">MPFFGGGRREPSPEPVREPTPPPPEPRRHGLFGSRRDPSPTPTTRTSATSRSSLSSTTYHTSPDGGHHNGTGGGGVGGVFRRSTDASSGRRGILHKFGGAGGAVEMDPSIVQARERVMSAEAAEKEADRALLAARESVAAARAEVRRLEDEAKEEARRAKIKQYHAREVSKRGKALGRAYPPSNLLPPPSPYEADIHS</sequence>
<accession>A0A066WUF2</accession>
<evidence type="ECO:0000313" key="2">
    <source>
        <dbReference type="EMBL" id="KDN60277.1"/>
    </source>
</evidence>